<dbReference type="Gene3D" id="3.40.190.10">
    <property type="entry name" value="Periplasmic binding protein-like II"/>
    <property type="match status" value="1"/>
</dbReference>
<dbReference type="STRING" id="1802689.A3F25_01240"/>
<dbReference type="PANTHER" id="PTHR30290">
    <property type="entry name" value="PERIPLASMIC BINDING COMPONENT OF ABC TRANSPORTER"/>
    <property type="match status" value="1"/>
</dbReference>
<evidence type="ECO:0000256" key="4">
    <source>
        <dbReference type="SAM" id="Phobius"/>
    </source>
</evidence>
<dbReference type="Gene3D" id="3.90.76.10">
    <property type="entry name" value="Dipeptide-binding Protein, Domain 1"/>
    <property type="match status" value="1"/>
</dbReference>
<dbReference type="AlphaFoldDB" id="A0A1F8G6H3"/>
<sequence length="553" mass="63667">MPQVLSSRERYLVLTLWLVALVSLIYLPFSVYRHNTGPVADYGGSYTEGLLGEPKYINPLLAQSSDTDRDLSEIIYRGLMQYDGEGNLKPDLAESYEVSSDGLEYTFTLRPNLLWQDGKPINADDVLFTIRLLQNSDYSTSQRINWQGVESERVSALKVKFKLKNRYAQFLNNSTLGILPKHIWEGINPNNFAIADLNLKPIGSGPYRFKKLEKDDTGQIISYELESFPEYYAGRPYIDTLVFRFYHNEDELVTAFNHGEIDGISFLSSDKIRALRFSSKLNIQSIRLPRYFAAFFNPNQSQTLNDKNVRLALNYATDKKTLVDEIFSGQATIINSPLLAELRVPETPPKYSYDESFAVQILNNSGWKDTNNDGFREKKDSELVLKVKTSNWPELARAAELIKKQWEKIGVKVELDEESATDIKQSIKDRSYDVLIFGEILNLDPDQYSYWHSSQKKDPGLNLALYDNKNVDKIIEETRQILNPLERAKRYEDFEKLILEDAPAVFLYSPYYIYLPSKDIKGDNLSVLSIPSTRFDNISQWYINTKRVKPKQN</sequence>
<keyword evidence="2" id="KW-0813">Transport</keyword>
<evidence type="ECO:0000313" key="7">
    <source>
        <dbReference type="Proteomes" id="UP000177478"/>
    </source>
</evidence>
<evidence type="ECO:0000313" key="6">
    <source>
        <dbReference type="EMBL" id="OGN20129.1"/>
    </source>
</evidence>
<organism evidence="6 7">
    <name type="scientific">Candidatus Yanofskybacteria bacterium RIFCSPHIGHO2_12_FULL_45_19b</name>
    <dbReference type="NCBI Taxonomy" id="1802689"/>
    <lineage>
        <taxon>Bacteria</taxon>
        <taxon>Candidatus Yanofskyibacteriota</taxon>
    </lineage>
</organism>
<reference evidence="6 7" key="1">
    <citation type="journal article" date="2016" name="Nat. Commun.">
        <title>Thousands of microbial genomes shed light on interconnected biogeochemical processes in an aquifer system.</title>
        <authorList>
            <person name="Anantharaman K."/>
            <person name="Brown C.T."/>
            <person name="Hug L.A."/>
            <person name="Sharon I."/>
            <person name="Castelle C.J."/>
            <person name="Probst A.J."/>
            <person name="Thomas B.C."/>
            <person name="Singh A."/>
            <person name="Wilkins M.J."/>
            <person name="Karaoz U."/>
            <person name="Brodie E.L."/>
            <person name="Williams K.H."/>
            <person name="Hubbard S.S."/>
            <person name="Banfield J.F."/>
        </authorList>
    </citation>
    <scope>NUCLEOTIDE SEQUENCE [LARGE SCALE GENOMIC DNA]</scope>
</reference>
<proteinExistence type="inferred from homology"/>
<feature type="domain" description="Solute-binding protein family 5" evidence="5">
    <location>
        <begin position="88"/>
        <end position="455"/>
    </location>
</feature>
<evidence type="ECO:0000256" key="2">
    <source>
        <dbReference type="ARBA" id="ARBA00022448"/>
    </source>
</evidence>
<keyword evidence="4" id="KW-0812">Transmembrane</keyword>
<dbReference type="PIRSF" id="PIRSF002741">
    <property type="entry name" value="MppA"/>
    <property type="match status" value="1"/>
</dbReference>
<keyword evidence="4" id="KW-0472">Membrane</keyword>
<dbReference type="InterPro" id="IPR000914">
    <property type="entry name" value="SBP_5_dom"/>
</dbReference>
<keyword evidence="4" id="KW-1133">Transmembrane helix</keyword>
<dbReference type="GO" id="GO:0043190">
    <property type="term" value="C:ATP-binding cassette (ABC) transporter complex"/>
    <property type="evidence" value="ECO:0007669"/>
    <property type="project" value="InterPro"/>
</dbReference>
<feature type="transmembrane region" description="Helical" evidence="4">
    <location>
        <begin position="12"/>
        <end position="29"/>
    </location>
</feature>
<dbReference type="Gene3D" id="3.10.105.10">
    <property type="entry name" value="Dipeptide-binding Protein, Domain 3"/>
    <property type="match status" value="1"/>
</dbReference>
<dbReference type="EMBL" id="MGKD01000008">
    <property type="protein sequence ID" value="OGN20129.1"/>
    <property type="molecule type" value="Genomic_DNA"/>
</dbReference>
<dbReference type="SUPFAM" id="SSF53850">
    <property type="entry name" value="Periplasmic binding protein-like II"/>
    <property type="match status" value="1"/>
</dbReference>
<dbReference type="InterPro" id="IPR030678">
    <property type="entry name" value="Peptide/Ni-bd"/>
</dbReference>
<keyword evidence="3" id="KW-0732">Signal</keyword>
<dbReference type="GO" id="GO:0042597">
    <property type="term" value="C:periplasmic space"/>
    <property type="evidence" value="ECO:0007669"/>
    <property type="project" value="UniProtKB-ARBA"/>
</dbReference>
<evidence type="ECO:0000256" key="3">
    <source>
        <dbReference type="ARBA" id="ARBA00022729"/>
    </source>
</evidence>
<protein>
    <recommendedName>
        <fullName evidence="5">Solute-binding protein family 5 domain-containing protein</fullName>
    </recommendedName>
</protein>
<comment type="caution">
    <text evidence="6">The sequence shown here is derived from an EMBL/GenBank/DDBJ whole genome shotgun (WGS) entry which is preliminary data.</text>
</comment>
<dbReference type="GO" id="GO:0015833">
    <property type="term" value="P:peptide transport"/>
    <property type="evidence" value="ECO:0007669"/>
    <property type="project" value="TreeGrafter"/>
</dbReference>
<evidence type="ECO:0000259" key="5">
    <source>
        <dbReference type="Pfam" id="PF00496"/>
    </source>
</evidence>
<dbReference type="Pfam" id="PF00496">
    <property type="entry name" value="SBP_bac_5"/>
    <property type="match status" value="1"/>
</dbReference>
<comment type="similarity">
    <text evidence="1">Belongs to the bacterial solute-binding protein 5 family.</text>
</comment>
<accession>A0A1F8G6H3</accession>
<dbReference type="InterPro" id="IPR039424">
    <property type="entry name" value="SBP_5"/>
</dbReference>
<evidence type="ECO:0000256" key="1">
    <source>
        <dbReference type="ARBA" id="ARBA00005695"/>
    </source>
</evidence>
<gene>
    <name evidence="6" type="ORF">A3F25_01240</name>
</gene>
<dbReference type="PANTHER" id="PTHR30290:SF9">
    <property type="entry name" value="OLIGOPEPTIDE-BINDING PROTEIN APPA"/>
    <property type="match status" value="1"/>
</dbReference>
<dbReference type="GO" id="GO:1904680">
    <property type="term" value="F:peptide transmembrane transporter activity"/>
    <property type="evidence" value="ECO:0007669"/>
    <property type="project" value="TreeGrafter"/>
</dbReference>
<dbReference type="Proteomes" id="UP000177478">
    <property type="component" value="Unassembled WGS sequence"/>
</dbReference>
<name>A0A1F8G6H3_9BACT</name>